<accession>A0A9X0QZF5</accession>
<evidence type="ECO:0000313" key="3">
    <source>
        <dbReference type="Proteomes" id="UP000600101"/>
    </source>
</evidence>
<comment type="caution">
    <text evidence="2">The sequence shown here is derived from an EMBL/GenBank/DDBJ whole genome shotgun (WGS) entry which is preliminary data.</text>
</comment>
<dbReference type="RefSeq" id="WP_186771449.1">
    <property type="nucleotide sequence ID" value="NZ_JACOMF010000017.1"/>
</dbReference>
<reference evidence="2" key="1">
    <citation type="submission" date="2020-08" db="EMBL/GenBank/DDBJ databases">
        <authorList>
            <person name="Hu Y."/>
            <person name="Nguyen S.V."/>
            <person name="Li F."/>
            <person name="Fanning S."/>
        </authorList>
    </citation>
    <scope>NUCLEOTIDE SEQUENCE</scope>
    <source>
        <strain evidence="2">SYSU D8009</strain>
    </source>
</reference>
<dbReference type="AlphaFoldDB" id="A0A9X0QZF5"/>
<evidence type="ECO:0000256" key="1">
    <source>
        <dbReference type="SAM" id="Phobius"/>
    </source>
</evidence>
<organism evidence="2 3">
    <name type="scientific">Siccirubricoccus deserti</name>
    <dbReference type="NCBI Taxonomy" id="2013562"/>
    <lineage>
        <taxon>Bacteria</taxon>
        <taxon>Pseudomonadati</taxon>
        <taxon>Pseudomonadota</taxon>
        <taxon>Alphaproteobacteria</taxon>
        <taxon>Acetobacterales</taxon>
        <taxon>Roseomonadaceae</taxon>
        <taxon>Siccirubricoccus</taxon>
    </lineage>
</organism>
<keyword evidence="1" id="KW-0472">Membrane</keyword>
<name>A0A9X0QZF5_9PROT</name>
<dbReference type="Proteomes" id="UP000600101">
    <property type="component" value="Unassembled WGS sequence"/>
</dbReference>
<evidence type="ECO:0000313" key="2">
    <source>
        <dbReference type="EMBL" id="MBC4016684.1"/>
    </source>
</evidence>
<dbReference type="EMBL" id="JACOMF010000017">
    <property type="protein sequence ID" value="MBC4016684.1"/>
    <property type="molecule type" value="Genomic_DNA"/>
</dbReference>
<keyword evidence="1" id="KW-0812">Transmembrane</keyword>
<feature type="transmembrane region" description="Helical" evidence="1">
    <location>
        <begin position="33"/>
        <end position="56"/>
    </location>
</feature>
<protein>
    <submittedName>
        <fullName evidence="2">Uncharacterized protein</fullName>
    </submittedName>
</protein>
<sequence>MVSQVSLAEILNEDLSPAPGGIAGLVALASANLAVVLFRIAAVAILASPLLIIWFVR</sequence>
<gene>
    <name evidence="2" type="ORF">H7965_15280</name>
</gene>
<keyword evidence="3" id="KW-1185">Reference proteome</keyword>
<keyword evidence="1" id="KW-1133">Transmembrane helix</keyword>
<proteinExistence type="predicted"/>